<keyword evidence="1 3" id="KW-0378">Hydrolase</keyword>
<name>A0AAN7B8C5_9PEZI</name>
<gene>
    <name evidence="3" type="ORF">QBC37DRAFT_416856</name>
</gene>
<comment type="caution">
    <text evidence="3">The sequence shown here is derived from an EMBL/GenBank/DDBJ whole genome shotgun (WGS) entry which is preliminary data.</text>
</comment>
<dbReference type="PANTHER" id="PTHR48081">
    <property type="entry name" value="AB HYDROLASE SUPERFAMILY PROTEIN C4A8.06C"/>
    <property type="match status" value="1"/>
</dbReference>
<evidence type="ECO:0000256" key="1">
    <source>
        <dbReference type="ARBA" id="ARBA00022801"/>
    </source>
</evidence>
<reference evidence="3" key="2">
    <citation type="submission" date="2023-05" db="EMBL/GenBank/DDBJ databases">
        <authorList>
            <consortium name="Lawrence Berkeley National Laboratory"/>
            <person name="Steindorff A."/>
            <person name="Hensen N."/>
            <person name="Bonometti L."/>
            <person name="Westerberg I."/>
            <person name="Brannstrom I.O."/>
            <person name="Guillou S."/>
            <person name="Cros-Aarteil S."/>
            <person name="Calhoun S."/>
            <person name="Haridas S."/>
            <person name="Kuo A."/>
            <person name="Mondo S."/>
            <person name="Pangilinan J."/>
            <person name="Riley R."/>
            <person name="Labutti K."/>
            <person name="Andreopoulos B."/>
            <person name="Lipzen A."/>
            <person name="Chen C."/>
            <person name="Yanf M."/>
            <person name="Daum C."/>
            <person name="Ng V."/>
            <person name="Clum A."/>
            <person name="Ohm R."/>
            <person name="Martin F."/>
            <person name="Silar P."/>
            <person name="Natvig D."/>
            <person name="Lalanne C."/>
            <person name="Gautier V."/>
            <person name="Ament-Velasquez S.L."/>
            <person name="Kruys A."/>
            <person name="Hutchinson M.I."/>
            <person name="Powell A.J."/>
            <person name="Barry K."/>
            <person name="Miller A.N."/>
            <person name="Grigoriev I.V."/>
            <person name="Debuchy R."/>
            <person name="Gladieux P."/>
            <person name="Thoren M.H."/>
            <person name="Johannesson H."/>
        </authorList>
    </citation>
    <scope>NUCLEOTIDE SEQUENCE</scope>
    <source>
        <strain evidence="3">PSN293</strain>
    </source>
</reference>
<dbReference type="Proteomes" id="UP001301769">
    <property type="component" value="Unassembled WGS sequence"/>
</dbReference>
<reference evidence="3" key="1">
    <citation type="journal article" date="2023" name="Mol. Phylogenet. Evol.">
        <title>Genome-scale phylogeny and comparative genomics of the fungal order Sordariales.</title>
        <authorList>
            <person name="Hensen N."/>
            <person name="Bonometti L."/>
            <person name="Westerberg I."/>
            <person name="Brannstrom I.O."/>
            <person name="Guillou S."/>
            <person name="Cros-Aarteil S."/>
            <person name="Calhoun S."/>
            <person name="Haridas S."/>
            <person name="Kuo A."/>
            <person name="Mondo S."/>
            <person name="Pangilinan J."/>
            <person name="Riley R."/>
            <person name="LaButti K."/>
            <person name="Andreopoulos B."/>
            <person name="Lipzen A."/>
            <person name="Chen C."/>
            <person name="Yan M."/>
            <person name="Daum C."/>
            <person name="Ng V."/>
            <person name="Clum A."/>
            <person name="Steindorff A."/>
            <person name="Ohm R.A."/>
            <person name="Martin F."/>
            <person name="Silar P."/>
            <person name="Natvig D.O."/>
            <person name="Lalanne C."/>
            <person name="Gautier V."/>
            <person name="Ament-Velasquez S.L."/>
            <person name="Kruys A."/>
            <person name="Hutchinson M.I."/>
            <person name="Powell A.J."/>
            <person name="Barry K."/>
            <person name="Miller A.N."/>
            <person name="Grigoriev I.V."/>
            <person name="Debuchy R."/>
            <person name="Gladieux P."/>
            <person name="Hiltunen Thoren M."/>
            <person name="Johannesson H."/>
        </authorList>
    </citation>
    <scope>NUCLEOTIDE SEQUENCE</scope>
    <source>
        <strain evidence="3">PSN293</strain>
    </source>
</reference>
<sequence>MANPTAPRHPILSYQPLRLVFQLAYVGSIFARLPVWLAISFVPPLRPHPKWNAKQTLLARVAHALVDMKSYIGISDPITLEPGAEGDRFQVIKPFSPGFYTGPLSASPNAKPAPVGGTWCPKRPRTSGPAGITMLYLHGGAFIQGDGRDEYCGFPNKTMIKLGVADAIFSLQYRLSGYGGQNPFPAALQDALTGYLYLLRTENIPADQIVICGDSAGANLAIALLRYLVEYGSSLDIPMPRCVTLFSPWVNMLQFDFSSSNSKQWSTDFLPNGFLKWGAETYTSGVVNPEKDGYVTPLGNPFATTVPMFVNVGTAEIFVEAIREWVGEMKKVDQRNRVEFKEEEAAPHDTFLVADKLGFEESAEDVLRATAEFVQRCG</sequence>
<evidence type="ECO:0000259" key="2">
    <source>
        <dbReference type="Pfam" id="PF07859"/>
    </source>
</evidence>
<protein>
    <submittedName>
        <fullName evidence="3">Alpha/Beta hydrolase protein</fullName>
    </submittedName>
</protein>
<dbReference type="InterPro" id="IPR050300">
    <property type="entry name" value="GDXG_lipolytic_enzyme"/>
</dbReference>
<dbReference type="InterPro" id="IPR013094">
    <property type="entry name" value="AB_hydrolase_3"/>
</dbReference>
<evidence type="ECO:0000313" key="4">
    <source>
        <dbReference type="Proteomes" id="UP001301769"/>
    </source>
</evidence>
<dbReference type="SUPFAM" id="SSF53474">
    <property type="entry name" value="alpha/beta-Hydrolases"/>
    <property type="match status" value="1"/>
</dbReference>
<dbReference type="Pfam" id="PF07859">
    <property type="entry name" value="Abhydrolase_3"/>
    <property type="match status" value="1"/>
</dbReference>
<dbReference type="InterPro" id="IPR029058">
    <property type="entry name" value="AB_hydrolase_fold"/>
</dbReference>
<dbReference type="PANTHER" id="PTHR48081:SF8">
    <property type="entry name" value="ALPHA_BETA HYDROLASE FOLD-3 DOMAIN-CONTAINING PROTEIN-RELATED"/>
    <property type="match status" value="1"/>
</dbReference>
<feature type="domain" description="Alpha/beta hydrolase fold-3" evidence="2">
    <location>
        <begin position="134"/>
        <end position="350"/>
    </location>
</feature>
<organism evidence="3 4">
    <name type="scientific">Rhypophila decipiens</name>
    <dbReference type="NCBI Taxonomy" id="261697"/>
    <lineage>
        <taxon>Eukaryota</taxon>
        <taxon>Fungi</taxon>
        <taxon>Dikarya</taxon>
        <taxon>Ascomycota</taxon>
        <taxon>Pezizomycotina</taxon>
        <taxon>Sordariomycetes</taxon>
        <taxon>Sordariomycetidae</taxon>
        <taxon>Sordariales</taxon>
        <taxon>Naviculisporaceae</taxon>
        <taxon>Rhypophila</taxon>
    </lineage>
</organism>
<dbReference type="Gene3D" id="3.40.50.1820">
    <property type="entry name" value="alpha/beta hydrolase"/>
    <property type="match status" value="1"/>
</dbReference>
<dbReference type="AlphaFoldDB" id="A0AAN7B8C5"/>
<dbReference type="EMBL" id="MU858068">
    <property type="protein sequence ID" value="KAK4216501.1"/>
    <property type="molecule type" value="Genomic_DNA"/>
</dbReference>
<proteinExistence type="predicted"/>
<evidence type="ECO:0000313" key="3">
    <source>
        <dbReference type="EMBL" id="KAK4216501.1"/>
    </source>
</evidence>
<accession>A0AAN7B8C5</accession>
<dbReference type="GO" id="GO:0016787">
    <property type="term" value="F:hydrolase activity"/>
    <property type="evidence" value="ECO:0007669"/>
    <property type="project" value="UniProtKB-KW"/>
</dbReference>
<keyword evidence="4" id="KW-1185">Reference proteome</keyword>